<accession>A0A7M5V0X0</accession>
<feature type="compositionally biased region" description="Polar residues" evidence="1">
    <location>
        <begin position="51"/>
        <end position="68"/>
    </location>
</feature>
<evidence type="ECO:0000313" key="2">
    <source>
        <dbReference type="EnsemblMetazoa" id="CLYHEMP007680.4"/>
    </source>
</evidence>
<dbReference type="EnsemblMetazoa" id="CLYHEMT007680.4">
    <property type="protein sequence ID" value="CLYHEMP007680.4"/>
    <property type="gene ID" value="CLYHEMG007680"/>
</dbReference>
<evidence type="ECO:0000256" key="1">
    <source>
        <dbReference type="SAM" id="MobiDB-lite"/>
    </source>
</evidence>
<feature type="region of interest" description="Disordered" evidence="1">
    <location>
        <begin position="288"/>
        <end position="311"/>
    </location>
</feature>
<dbReference type="AlphaFoldDB" id="A0A7M5V0X0"/>
<sequence length="311" mass="35039">IRRRNENIVRSSYSPRAAEDSFIPLSSMINLTDDNFNPEDCIAPDLLNRPSETVSRASPTSLNCGNSKSAKHHIDFNSGSPNDLNPPKDLYSPNSSGTISRTINTPSRKSNHSNGKSAKHPSQSNLRSKYGNGGKSFKEMPNKQFQYSVMMEMQTIRRNQDRILQFLEDQQCTSDETGFGTEVPEPLNTMAEFMKEEAELEGSERKRRAKRMIIQQAGGKCTRDAVRKALDVMMTRKLQSKFSKDGLQKKKKFTGTQHQKCMEAVLIRKYQKDEINRLLVDVIKRAVDKESEPSDQAACGIDNPANDNDSN</sequence>
<name>A0A7M5V0X0_9CNID</name>
<protein>
    <submittedName>
        <fullName evidence="2">Uncharacterized protein</fullName>
    </submittedName>
</protein>
<evidence type="ECO:0000313" key="3">
    <source>
        <dbReference type="Proteomes" id="UP000594262"/>
    </source>
</evidence>
<organism evidence="2 3">
    <name type="scientific">Clytia hemisphaerica</name>
    <dbReference type="NCBI Taxonomy" id="252671"/>
    <lineage>
        <taxon>Eukaryota</taxon>
        <taxon>Metazoa</taxon>
        <taxon>Cnidaria</taxon>
        <taxon>Hydrozoa</taxon>
        <taxon>Hydroidolina</taxon>
        <taxon>Leptothecata</taxon>
        <taxon>Obeliida</taxon>
        <taxon>Clytiidae</taxon>
        <taxon>Clytia</taxon>
    </lineage>
</organism>
<reference evidence="2" key="1">
    <citation type="submission" date="2021-01" db="UniProtKB">
        <authorList>
            <consortium name="EnsemblMetazoa"/>
        </authorList>
    </citation>
    <scope>IDENTIFICATION</scope>
</reference>
<dbReference type="Proteomes" id="UP000594262">
    <property type="component" value="Unplaced"/>
</dbReference>
<keyword evidence="3" id="KW-1185">Reference proteome</keyword>
<proteinExistence type="predicted"/>
<feature type="compositionally biased region" description="Polar residues" evidence="1">
    <location>
        <begin position="92"/>
        <end position="127"/>
    </location>
</feature>
<feature type="region of interest" description="Disordered" evidence="1">
    <location>
        <begin position="51"/>
        <end position="139"/>
    </location>
</feature>